<keyword evidence="3" id="KW-1185">Reference proteome</keyword>
<keyword evidence="1" id="KW-1133">Transmembrane helix</keyword>
<feature type="transmembrane region" description="Helical" evidence="1">
    <location>
        <begin position="9"/>
        <end position="28"/>
    </location>
</feature>
<reference evidence="2" key="1">
    <citation type="submission" date="2021-11" db="EMBL/GenBank/DDBJ databases">
        <authorList>
            <person name="Rodrigo-Torres L."/>
            <person name="Arahal R. D."/>
            <person name="Lucena T."/>
        </authorList>
    </citation>
    <scope>NUCLEOTIDE SEQUENCE</scope>
    <source>
        <strain evidence="2">CECT 7929</strain>
    </source>
</reference>
<evidence type="ECO:0000313" key="3">
    <source>
        <dbReference type="Proteomes" id="UP000838672"/>
    </source>
</evidence>
<protein>
    <recommendedName>
        <fullName evidence="4">Cache domain-containing protein</fullName>
    </recommendedName>
</protein>
<accession>A0ABM8ZXF4</accession>
<evidence type="ECO:0000313" key="2">
    <source>
        <dbReference type="EMBL" id="CAH0535422.1"/>
    </source>
</evidence>
<organism evidence="2 3">
    <name type="scientific">Vibrio stylophorae</name>
    <dbReference type="NCBI Taxonomy" id="659351"/>
    <lineage>
        <taxon>Bacteria</taxon>
        <taxon>Pseudomonadati</taxon>
        <taxon>Pseudomonadota</taxon>
        <taxon>Gammaproteobacteria</taxon>
        <taxon>Vibrionales</taxon>
        <taxon>Vibrionaceae</taxon>
        <taxon>Vibrio</taxon>
    </lineage>
</organism>
<feature type="transmembrane region" description="Helical" evidence="1">
    <location>
        <begin position="233"/>
        <end position="255"/>
    </location>
</feature>
<gene>
    <name evidence="2" type="ORF">VST7929_02995</name>
</gene>
<keyword evidence="1" id="KW-0472">Membrane</keyword>
<keyword evidence="1" id="KW-0812">Transmembrane</keyword>
<dbReference type="Proteomes" id="UP000838672">
    <property type="component" value="Unassembled WGS sequence"/>
</dbReference>
<proteinExistence type="predicted"/>
<dbReference type="EMBL" id="CAKLDI010000002">
    <property type="protein sequence ID" value="CAH0535422.1"/>
    <property type="molecule type" value="Genomic_DNA"/>
</dbReference>
<comment type="caution">
    <text evidence="2">The sequence shown here is derived from an EMBL/GenBank/DDBJ whole genome shotgun (WGS) entry which is preliminary data.</text>
</comment>
<evidence type="ECO:0000256" key="1">
    <source>
        <dbReference type="SAM" id="Phobius"/>
    </source>
</evidence>
<name>A0ABM8ZXF4_9VIBR</name>
<evidence type="ECO:0008006" key="4">
    <source>
        <dbReference type="Google" id="ProtNLM"/>
    </source>
</evidence>
<dbReference type="RefSeq" id="WP_237468274.1">
    <property type="nucleotide sequence ID" value="NZ_CAKLDI010000002.1"/>
</dbReference>
<sequence>MQHRAYRDYHIILTFFTAVIFVFFAYFAERQVVEFELQSDLNRVVRYIADNRRRDLELIEQVHQYAKTDPCPESLQAFLNQKSDEIYYAIEVGVMDMNGRILCRSEPIVETPPFHQWRVFKNAKGYIQGMTALPKSGQMGQVVLGRAYPQDGIQVYTLMHNALEYDRWWSFDYAGNGGVYIFVGKNKLLSAQTGDVPYASVANGLVVVFQDKTGFYDIHIAVNEDYIKEHSGFFFWPALILSIILMSAIMLGYWLRNSSLFRPLDDPLDSSLDSALDSAMDDDYLYDALQQTKKIDR</sequence>